<evidence type="ECO:0000256" key="7">
    <source>
        <dbReference type="PIRSR" id="PIRSR005091-2"/>
    </source>
</evidence>
<dbReference type="GO" id="GO:0046872">
    <property type="term" value="F:metal ion binding"/>
    <property type="evidence" value="ECO:0007669"/>
    <property type="project" value="UniProtKB-KW"/>
</dbReference>
<dbReference type="Gene3D" id="3.30.1120.80">
    <property type="match status" value="1"/>
</dbReference>
<proteinExistence type="predicted"/>
<dbReference type="GO" id="GO:0005886">
    <property type="term" value="C:plasma membrane"/>
    <property type="evidence" value="ECO:0007669"/>
    <property type="project" value="UniProtKB-SubCell"/>
</dbReference>
<dbReference type="InterPro" id="IPR012160">
    <property type="entry name" value="LtaS-like"/>
</dbReference>
<evidence type="ECO:0000256" key="1">
    <source>
        <dbReference type="ARBA" id="ARBA00004651"/>
    </source>
</evidence>
<comment type="subcellular location">
    <subcellularLocation>
        <location evidence="1">Cell membrane</location>
        <topology evidence="1">Multi-pass membrane protein</topology>
    </subcellularLocation>
</comment>
<accession>A0A0S2I2J6</accession>
<evidence type="ECO:0000256" key="9">
    <source>
        <dbReference type="SAM" id="Phobius"/>
    </source>
</evidence>
<name>A0A0S2I2J6_9BACT</name>
<evidence type="ECO:0000256" key="3">
    <source>
        <dbReference type="ARBA" id="ARBA00022692"/>
    </source>
</evidence>
<dbReference type="Gene3D" id="3.40.720.10">
    <property type="entry name" value="Alkaline Phosphatase, subunit A"/>
    <property type="match status" value="1"/>
</dbReference>
<dbReference type="PANTHER" id="PTHR47371">
    <property type="entry name" value="LIPOTEICHOIC ACID SYNTHASE"/>
    <property type="match status" value="1"/>
</dbReference>
<dbReference type="PANTHER" id="PTHR47371:SF3">
    <property type="entry name" value="PHOSPHOGLYCEROL TRANSFERASE I"/>
    <property type="match status" value="1"/>
</dbReference>
<dbReference type="AlphaFoldDB" id="A0A0S2I2J6"/>
<evidence type="ECO:0000256" key="5">
    <source>
        <dbReference type="ARBA" id="ARBA00023136"/>
    </source>
</evidence>
<feature type="transmembrane region" description="Helical" evidence="9">
    <location>
        <begin position="120"/>
        <end position="138"/>
    </location>
</feature>
<keyword evidence="4 9" id="KW-1133">Transmembrane helix</keyword>
<keyword evidence="2" id="KW-1003">Cell membrane</keyword>
<dbReference type="PIRSF" id="PIRSF005091">
    <property type="entry name" value="Mmb_sulf_HI1246"/>
    <property type="match status" value="1"/>
</dbReference>
<sequence length="587" mass="67036">MKVHILFIFIHLFPGRFKFSITAERFSLALFLLVNGVLIVLNLIDTEYFDFTHKRSTIDLFSLAMVGNDIKHLIPMFLGDYWYLGCVWLGLMLIITALYPSEKRIFVPVFTHKNDRVFDSLLTVTILLLVFAGARGKIGEKLKVQDAVQYVSKVENIPAVLNTPFSMMESINKQALPQIEYDKLLAFNEPHSTPYHSNQLYRQSMKNVVVIILESFSAEYSKYLSGFKKGYTPFLDSLMQEGLHFTNAFANGKKSIEAVPSVFCGVPALMTNPVITSDYAGNHFASLPGILRKFGYTTAFYHGAANGSMGFENFCLHIGFDKYKGMNEYPDKSDFDGHWGISDEPFLQFFARDLDTLQQPFMSGVFTLSSHHPYKIPEKYIDTFPEGPIPMLRTIAYADYALRRFFQKAQKYDWYDNTLFVITADHTGKPYTEAFSNSLQNYRVPLLFYTPGITNLKGCDNRITQQIDILPSVLDFLGIEERLYPLGNSVFGGGESFAINYLNGIYQFVNKEYIIQYDGEKPVGLYNWTGDNSLNNNLVGDLPEKAGLLTDNTVHHIADYIYRMSADDWFIKTDNTSTEFYTFNENY</sequence>
<keyword evidence="5 9" id="KW-0472">Membrane</keyword>
<evidence type="ECO:0000313" key="11">
    <source>
        <dbReference type="EMBL" id="ALO16421.1"/>
    </source>
</evidence>
<feature type="binding site" evidence="8">
    <location>
        <position position="425"/>
    </location>
    <ligand>
        <name>Mn(2+)</name>
        <dbReference type="ChEBI" id="CHEBI:29035"/>
    </ligand>
</feature>
<dbReference type="CDD" id="cd16015">
    <property type="entry name" value="LTA_synthase"/>
    <property type="match status" value="1"/>
</dbReference>
<dbReference type="STRING" id="1307839.L21SP5_02800"/>
<evidence type="ECO:0000256" key="6">
    <source>
        <dbReference type="PIRSR" id="PIRSR005091-1"/>
    </source>
</evidence>
<keyword evidence="3 9" id="KW-0812">Transmembrane</keyword>
<reference evidence="11 12" key="1">
    <citation type="submission" date="2015-11" db="EMBL/GenBank/DDBJ databases">
        <title>Description and complete genome sequence of a novel strain predominating in hypersaline microbial mats and representing a new family of the Bacteriodetes phylum.</title>
        <authorList>
            <person name="Spring S."/>
            <person name="Bunk B."/>
            <person name="Sproer C."/>
            <person name="Klenk H.-P."/>
        </authorList>
    </citation>
    <scope>NUCLEOTIDE SEQUENCE [LARGE SCALE GENOMIC DNA]</scope>
    <source>
        <strain evidence="11 12">L21-Spi-D4</strain>
    </source>
</reference>
<feature type="binding site" evidence="7">
    <location>
        <position position="371"/>
    </location>
    <ligand>
        <name>substrate</name>
    </ligand>
</feature>
<evidence type="ECO:0000313" key="12">
    <source>
        <dbReference type="Proteomes" id="UP000064893"/>
    </source>
</evidence>
<evidence type="ECO:0000256" key="2">
    <source>
        <dbReference type="ARBA" id="ARBA00022475"/>
    </source>
</evidence>
<evidence type="ECO:0000256" key="8">
    <source>
        <dbReference type="PIRSR" id="PIRSR005091-3"/>
    </source>
</evidence>
<dbReference type="Pfam" id="PF00884">
    <property type="entry name" value="Sulfatase"/>
    <property type="match status" value="1"/>
</dbReference>
<feature type="active site" evidence="6">
    <location>
        <position position="255"/>
    </location>
</feature>
<evidence type="ECO:0000259" key="10">
    <source>
        <dbReference type="Pfam" id="PF00884"/>
    </source>
</evidence>
<feature type="transmembrane region" description="Helical" evidence="9">
    <location>
        <begin position="26"/>
        <end position="44"/>
    </location>
</feature>
<feature type="binding site" evidence="8">
    <location>
        <position position="214"/>
    </location>
    <ligand>
        <name>Mn(2+)</name>
        <dbReference type="ChEBI" id="CHEBI:29035"/>
    </ligand>
</feature>
<keyword evidence="12" id="KW-1185">Reference proteome</keyword>
<dbReference type="Proteomes" id="UP000064893">
    <property type="component" value="Chromosome"/>
</dbReference>
<feature type="transmembrane region" description="Helical" evidence="9">
    <location>
        <begin position="81"/>
        <end position="99"/>
    </location>
</feature>
<dbReference type="KEGG" id="blq:L21SP5_02800"/>
<dbReference type="InterPro" id="IPR000917">
    <property type="entry name" value="Sulfatase_N"/>
</dbReference>
<dbReference type="EMBL" id="CP013118">
    <property type="protein sequence ID" value="ALO16421.1"/>
    <property type="molecule type" value="Genomic_DNA"/>
</dbReference>
<keyword evidence="7" id="KW-0464">Manganese</keyword>
<dbReference type="InterPro" id="IPR050448">
    <property type="entry name" value="OpgB/LTA_synthase_biosynth"/>
</dbReference>
<feature type="binding site" evidence="8">
    <location>
        <position position="426"/>
    </location>
    <ligand>
        <name>Mn(2+)</name>
        <dbReference type="ChEBI" id="CHEBI:29035"/>
    </ligand>
</feature>
<protein>
    <submittedName>
        <fullName evidence="11">Lipoteichoic acid synthase 1</fullName>
    </submittedName>
</protein>
<keyword evidence="7" id="KW-0479">Metal-binding</keyword>
<dbReference type="SUPFAM" id="SSF53649">
    <property type="entry name" value="Alkaline phosphatase-like"/>
    <property type="match status" value="1"/>
</dbReference>
<organism evidence="11 12">
    <name type="scientific">Salinivirga cyanobacteriivorans</name>
    <dbReference type="NCBI Taxonomy" id="1307839"/>
    <lineage>
        <taxon>Bacteria</taxon>
        <taxon>Pseudomonadati</taxon>
        <taxon>Bacteroidota</taxon>
        <taxon>Bacteroidia</taxon>
        <taxon>Bacteroidales</taxon>
        <taxon>Salinivirgaceae</taxon>
        <taxon>Salinivirga</taxon>
    </lineage>
</organism>
<evidence type="ECO:0000256" key="4">
    <source>
        <dbReference type="ARBA" id="ARBA00022989"/>
    </source>
</evidence>
<feature type="domain" description="Sulfatase N-terminal" evidence="10">
    <location>
        <begin position="206"/>
        <end position="479"/>
    </location>
</feature>
<dbReference type="InterPro" id="IPR017850">
    <property type="entry name" value="Alkaline_phosphatase_core_sf"/>
</dbReference>
<gene>
    <name evidence="11" type="primary">ltaS1_2</name>
    <name evidence="11" type="ORF">L21SP5_02800</name>
</gene>